<reference evidence="1" key="1">
    <citation type="journal article" date="2021" name="New Phytol.">
        <title>Evolutionary innovations through gain and loss of genes in the ectomycorrhizal Boletales.</title>
        <authorList>
            <person name="Wu G."/>
            <person name="Miyauchi S."/>
            <person name="Morin E."/>
            <person name="Kuo A."/>
            <person name="Drula E."/>
            <person name="Varga T."/>
            <person name="Kohler A."/>
            <person name="Feng B."/>
            <person name="Cao Y."/>
            <person name="Lipzen A."/>
            <person name="Daum C."/>
            <person name="Hundley H."/>
            <person name="Pangilinan J."/>
            <person name="Johnson J."/>
            <person name="Barry K."/>
            <person name="LaButti K."/>
            <person name="Ng V."/>
            <person name="Ahrendt S."/>
            <person name="Min B."/>
            <person name="Choi I.G."/>
            <person name="Park H."/>
            <person name="Plett J.M."/>
            <person name="Magnuson J."/>
            <person name="Spatafora J.W."/>
            <person name="Nagy L.G."/>
            <person name="Henrissat B."/>
            <person name="Grigoriev I.V."/>
            <person name="Yang Z.L."/>
            <person name="Xu J."/>
            <person name="Martin F.M."/>
        </authorList>
    </citation>
    <scope>NUCLEOTIDE SEQUENCE</scope>
    <source>
        <strain evidence="1">ATCC 28755</strain>
    </source>
</reference>
<dbReference type="EMBL" id="MU267601">
    <property type="protein sequence ID" value="KAH7915401.1"/>
    <property type="molecule type" value="Genomic_DNA"/>
</dbReference>
<evidence type="ECO:0000313" key="1">
    <source>
        <dbReference type="EMBL" id="KAH7915401.1"/>
    </source>
</evidence>
<gene>
    <name evidence="1" type="ORF">BJ138DRAFT_1142006</name>
</gene>
<accession>A0ACB8APY4</accession>
<keyword evidence="2" id="KW-1185">Reference proteome</keyword>
<dbReference type="Proteomes" id="UP000790377">
    <property type="component" value="Unassembled WGS sequence"/>
</dbReference>
<comment type="caution">
    <text evidence="1">The sequence shown here is derived from an EMBL/GenBank/DDBJ whole genome shotgun (WGS) entry which is preliminary data.</text>
</comment>
<evidence type="ECO:0000313" key="2">
    <source>
        <dbReference type="Proteomes" id="UP000790377"/>
    </source>
</evidence>
<protein>
    <submittedName>
        <fullName evidence="1">Uncharacterized protein</fullName>
    </submittedName>
</protein>
<proteinExistence type="predicted"/>
<sequence length="288" mass="32088">MVCSPTVVNPSITMQSEEDQLVSILPIHYSDTLSPNIHIHHFPLLSRPLQTPPSSALSGKRIRARIKPNTRRIEIHVPSDARSEVWNSERSKDLGAARLEDDREKNQDGGKAKQKEGEEPRLMEVRMRSERILEQGAYMLGVPINEMHQFRPTLTYLDYMSRKTRKARAGGGSDSDSDDGPPPDPDEAVIAPQPKKEKRGGDAKEVQVSARKAADDKAGALQGGLSAVRREMLHAIRMEEDEAWEDIDFCDEETTEANEAFEAVFSQGEDELVCTTEITAFLKGIKGL</sequence>
<organism evidence="1 2">
    <name type="scientific">Hygrophoropsis aurantiaca</name>
    <dbReference type="NCBI Taxonomy" id="72124"/>
    <lineage>
        <taxon>Eukaryota</taxon>
        <taxon>Fungi</taxon>
        <taxon>Dikarya</taxon>
        <taxon>Basidiomycota</taxon>
        <taxon>Agaricomycotina</taxon>
        <taxon>Agaricomycetes</taxon>
        <taxon>Agaricomycetidae</taxon>
        <taxon>Boletales</taxon>
        <taxon>Coniophorineae</taxon>
        <taxon>Hygrophoropsidaceae</taxon>
        <taxon>Hygrophoropsis</taxon>
    </lineage>
</organism>
<name>A0ACB8APY4_9AGAM</name>